<proteinExistence type="predicted"/>
<dbReference type="Gene3D" id="1.10.645.10">
    <property type="entry name" value="Cytochrome-c3 Hydrogenase, chain B"/>
    <property type="match status" value="1"/>
</dbReference>
<dbReference type="GO" id="GO:0016151">
    <property type="term" value="F:nickel cation binding"/>
    <property type="evidence" value="ECO:0007669"/>
    <property type="project" value="InterPro"/>
</dbReference>
<dbReference type="KEGG" id="mka:MK0537"/>
<dbReference type="PANTHER" id="PTHR43600:SF1">
    <property type="entry name" value="COENZYME F420 HYDROGENASE SUBUNIT ALPHA"/>
    <property type="match status" value="1"/>
</dbReference>
<name>Q8TXX2_METKA</name>
<organism evidence="2 3">
    <name type="scientific">Methanopyrus kandleri (strain AV19 / DSM 6324 / JCM 9639 / NBRC 100938)</name>
    <dbReference type="NCBI Taxonomy" id="190192"/>
    <lineage>
        <taxon>Archaea</taxon>
        <taxon>Methanobacteriati</taxon>
        <taxon>Methanobacteriota</taxon>
        <taxon>Methanomada group</taxon>
        <taxon>Methanopyri</taxon>
        <taxon>Methanopyrales</taxon>
        <taxon>Methanopyraceae</taxon>
        <taxon>Methanopyrus</taxon>
    </lineage>
</organism>
<keyword evidence="1" id="KW-0479">Metal-binding</keyword>
<reference evidence="2 3" key="1">
    <citation type="journal article" date="2002" name="Proc. Natl. Acad. Sci. U.S.A.">
        <title>The complete genome of hyperthermophile Methanopyrus kandleri AV19 and monophyly of archaeal methanogens.</title>
        <authorList>
            <person name="Slesarev A.I."/>
            <person name="Mezhevaya K.V."/>
            <person name="Makarova K.S."/>
            <person name="Polushin N.N."/>
            <person name="Shcherbinina O.V."/>
            <person name="Shakhova V.V."/>
            <person name="Belova G.I."/>
            <person name="Aravind L."/>
            <person name="Natale D.A."/>
            <person name="Rogozin I.B."/>
            <person name="Tatusov R.L."/>
            <person name="Wolf Y.I."/>
            <person name="Stetter K.O."/>
            <person name="Malykh A.G."/>
            <person name="Koonin E.V."/>
            <person name="Kozyavkin S.A."/>
        </authorList>
    </citation>
    <scope>NUCLEOTIDE SEQUENCE [LARGE SCALE GENOMIC DNA]</scope>
    <source>
        <strain evidence="3">AV19 / DSM 6324 / JCM 9639 / NBRC 100938</strain>
    </source>
</reference>
<dbReference type="SUPFAM" id="SSF56762">
    <property type="entry name" value="HydB/Nqo4-like"/>
    <property type="match status" value="1"/>
</dbReference>
<feature type="binding site" evidence="1">
    <location>
        <position position="331"/>
    </location>
    <ligand>
        <name>Mg(2+)</name>
        <dbReference type="ChEBI" id="CHEBI:18420"/>
    </ligand>
</feature>
<dbReference type="Proteomes" id="UP000001826">
    <property type="component" value="Chromosome"/>
</dbReference>
<dbReference type="EnsemblBacteria" id="AAM01752">
    <property type="protein sequence ID" value="AAM01752"/>
    <property type="gene ID" value="MK0537"/>
</dbReference>
<evidence type="ECO:0000313" key="2">
    <source>
        <dbReference type="EMBL" id="AAM01752.1"/>
    </source>
</evidence>
<keyword evidence="3" id="KW-1185">Reference proteome</keyword>
<protein>
    <submittedName>
        <fullName evidence="2">Coenzyme F420-reducing hydrogenase, alpha subunit</fullName>
    </submittedName>
</protein>
<feature type="binding site" evidence="1">
    <location>
        <position position="65"/>
    </location>
    <ligand>
        <name>Ni(2+)</name>
        <dbReference type="ChEBI" id="CHEBI:49786"/>
    </ligand>
</feature>
<dbReference type="PaxDb" id="190192-MK0537"/>
<dbReference type="PANTHER" id="PTHR43600">
    <property type="entry name" value="COENZYME F420 HYDROGENASE, SUBUNIT ALPHA"/>
    <property type="match status" value="1"/>
</dbReference>
<keyword evidence="1" id="KW-0533">Nickel</keyword>
<dbReference type="Pfam" id="PF00374">
    <property type="entry name" value="NiFeSe_Hases"/>
    <property type="match status" value="1"/>
</dbReference>
<dbReference type="InterPro" id="IPR029014">
    <property type="entry name" value="NiFe-Hase_large"/>
</dbReference>
<comment type="cofactor">
    <cofactor evidence="1">
        <name>Ni(2+)</name>
        <dbReference type="ChEBI" id="CHEBI:49786"/>
    </cofactor>
</comment>
<dbReference type="InterPro" id="IPR001501">
    <property type="entry name" value="Ni-dep_hyd_lsu"/>
</dbReference>
<accession>Q8TXX2</accession>
<evidence type="ECO:0000256" key="1">
    <source>
        <dbReference type="PIRSR" id="PIRSR601501-1"/>
    </source>
</evidence>
<feature type="binding site" evidence="1">
    <location>
        <position position="68"/>
    </location>
    <ligand>
        <name>Ni(2+)</name>
        <dbReference type="ChEBI" id="CHEBI:49786"/>
    </ligand>
</feature>
<comment type="cofactor">
    <cofactor evidence="1">
        <name>Fe cation</name>
        <dbReference type="ChEBI" id="CHEBI:24875"/>
    </cofactor>
</comment>
<dbReference type="HOGENOM" id="CLU_747252_0_0_2"/>
<feature type="binding site" evidence="1">
    <location>
        <position position="68"/>
    </location>
    <ligand>
        <name>Fe cation</name>
        <dbReference type="ChEBI" id="CHEBI:24875"/>
    </ligand>
</feature>
<sequence>MVVTMEIEAIRVATGAPGELYMVAEIAEDKVVNAEVCSGTTPISWETLVLEKPVEFAVVAAERVCASCDASLGLAVVEAAEAALNVEIPDEAERAREILNMANVVRAHATVLARTDFLDVKKPAYDLVRAAKDIMHAVGGKPDHPPAVTVGGLDLEKLPVDRVESVAKDAAEVADRLEDEVGSAVDRMKEDIDVEPEEMPAGLKVSDTYKGDIDPDKVETLMPDEFYRMKTTLEIANNVVARYDGEPVLVGPYARVRSAENPLDLYTARAEEVARMLDGIANAVSRLDPTGNFRTDVELGSGEGTAAVEAPEGTLIVSLRLRAGRVDKALMLTPCNFKVAAIGEMVRDLTVDRAETVLRAIGLSGRCLTH</sequence>
<dbReference type="InParanoid" id="Q8TXX2"/>
<evidence type="ECO:0000313" key="3">
    <source>
        <dbReference type="Proteomes" id="UP000001826"/>
    </source>
</evidence>
<keyword evidence="1" id="KW-0408">Iron</keyword>
<feature type="binding site" evidence="1">
    <location>
        <position position="46"/>
    </location>
    <ligand>
        <name>Mg(2+)</name>
        <dbReference type="ChEBI" id="CHEBI:18420"/>
    </ligand>
</feature>
<dbReference type="AlphaFoldDB" id="Q8TXX2"/>
<dbReference type="STRING" id="190192.MK0537"/>
<keyword evidence="1" id="KW-0460">Magnesium</keyword>
<gene>
    <name evidence="2" type="ordered locus">MK0537</name>
</gene>
<dbReference type="EMBL" id="AE009439">
    <property type="protein sequence ID" value="AAM01752.1"/>
    <property type="molecule type" value="Genomic_DNA"/>
</dbReference>